<dbReference type="GO" id="GO:0071555">
    <property type="term" value="P:cell wall organization"/>
    <property type="evidence" value="ECO:0007669"/>
    <property type="project" value="UniProtKB-KW"/>
</dbReference>
<evidence type="ECO:0000313" key="9">
    <source>
        <dbReference type="Proteomes" id="UP000177697"/>
    </source>
</evidence>
<keyword evidence="3 7" id="KW-1133">Transmembrane helix</keyword>
<comment type="function">
    <text evidence="7">Functions as a peptidoglycan terminase that cleaves nascent peptidoglycan strands endolytically to terminate their elongation.</text>
</comment>
<dbReference type="GO" id="GO:0005886">
    <property type="term" value="C:plasma membrane"/>
    <property type="evidence" value="ECO:0007669"/>
    <property type="project" value="UniProtKB-SubCell"/>
</dbReference>
<gene>
    <name evidence="7" type="primary">mltG</name>
    <name evidence="8" type="ORF">A2431_03585</name>
</gene>
<feature type="site" description="Important for catalytic activity" evidence="7">
    <location>
        <position position="248"/>
    </location>
</feature>
<accession>A0A1G2UYL0</accession>
<dbReference type="EMBL" id="MHWW01000022">
    <property type="protein sequence ID" value="OHB14432.1"/>
    <property type="molecule type" value="Genomic_DNA"/>
</dbReference>
<evidence type="ECO:0000256" key="1">
    <source>
        <dbReference type="ARBA" id="ARBA00022475"/>
    </source>
</evidence>
<evidence type="ECO:0000256" key="2">
    <source>
        <dbReference type="ARBA" id="ARBA00022692"/>
    </source>
</evidence>
<feature type="transmembrane region" description="Helical" evidence="7">
    <location>
        <begin position="47"/>
        <end position="69"/>
    </location>
</feature>
<evidence type="ECO:0000256" key="5">
    <source>
        <dbReference type="ARBA" id="ARBA00023239"/>
    </source>
</evidence>
<comment type="subcellular location">
    <subcellularLocation>
        <location evidence="7">Cell membrane</location>
        <topology evidence="7">Single-pass membrane protein</topology>
    </subcellularLocation>
</comment>
<dbReference type="PANTHER" id="PTHR30518:SF2">
    <property type="entry name" value="ENDOLYTIC MUREIN TRANSGLYCOSYLASE"/>
    <property type="match status" value="1"/>
</dbReference>
<dbReference type="EC" id="4.2.2.29" evidence="7"/>
<keyword evidence="6 7" id="KW-0961">Cell wall biogenesis/degradation</keyword>
<dbReference type="Pfam" id="PF02618">
    <property type="entry name" value="YceG"/>
    <property type="match status" value="1"/>
</dbReference>
<dbReference type="GO" id="GO:0008932">
    <property type="term" value="F:lytic endotransglycosylase activity"/>
    <property type="evidence" value="ECO:0007669"/>
    <property type="project" value="UniProtKB-UniRule"/>
</dbReference>
<evidence type="ECO:0000313" key="8">
    <source>
        <dbReference type="EMBL" id="OHB14432.1"/>
    </source>
</evidence>
<sequence length="362" mass="41719">MKEKIIKFRQILSERAEIIRLKIATHPQIIMWRLRLFGVHPFLGSHFLKIVGIAALVLFFYSCIYVLAWRSPRPFPEQALVSVERGASLSQIASSFEEQGVVLSSFWLKAFIVLWGGEKNVIAGDYYFPNAVSVFSVAKMLNKGDFGLIARRVTIFEGTSSVEMAEILQKELLRFDSKDFVNEVVNNNYEGYLFPDTYFFMPNTNSSDVILMMRENFTRQTKQYEADVLKFEKPLDQVVIMASIIEDEAGKTLETKRIVSGILWKRLRLDMPLQVDAPFIYYNGKNSYTLTKEDLSDDHEYNTYKNKGLPPTAITNPGLDSIRAAITPTNTEYLYFLSDKSGNMYYAKNFEGHKRNRELYLE</sequence>
<evidence type="ECO:0000256" key="7">
    <source>
        <dbReference type="HAMAP-Rule" id="MF_02065"/>
    </source>
</evidence>
<proteinExistence type="inferred from homology"/>
<evidence type="ECO:0000256" key="6">
    <source>
        <dbReference type="ARBA" id="ARBA00023316"/>
    </source>
</evidence>
<comment type="catalytic activity">
    <reaction evidence="7">
        <text>a peptidoglycan chain = a peptidoglycan chain with N-acetyl-1,6-anhydromuramyl-[peptide] at the reducing end + a peptidoglycan chain with N-acetylglucosamine at the non-reducing end.</text>
        <dbReference type="EC" id="4.2.2.29"/>
    </reaction>
</comment>
<dbReference type="HAMAP" id="MF_02065">
    <property type="entry name" value="MltG"/>
    <property type="match status" value="1"/>
</dbReference>
<dbReference type="GO" id="GO:0009252">
    <property type="term" value="P:peptidoglycan biosynthetic process"/>
    <property type="evidence" value="ECO:0007669"/>
    <property type="project" value="UniProtKB-UniRule"/>
</dbReference>
<dbReference type="InterPro" id="IPR003770">
    <property type="entry name" value="MLTG-like"/>
</dbReference>
<name>A0A1G2UYL0_9BACT</name>
<dbReference type="NCBIfam" id="TIGR00247">
    <property type="entry name" value="endolytic transglycosylase MltG"/>
    <property type="match status" value="1"/>
</dbReference>
<protein>
    <recommendedName>
        <fullName evidence="7">Endolytic murein transglycosylase</fullName>
        <ecNumber evidence="7">4.2.2.29</ecNumber>
    </recommendedName>
    <alternativeName>
        <fullName evidence="7">Peptidoglycan lytic transglycosylase</fullName>
    </alternativeName>
    <alternativeName>
        <fullName evidence="7">Peptidoglycan polymerization terminase</fullName>
    </alternativeName>
</protein>
<comment type="caution">
    <text evidence="8">The sequence shown here is derived from an EMBL/GenBank/DDBJ whole genome shotgun (WGS) entry which is preliminary data.</text>
</comment>
<evidence type="ECO:0000256" key="4">
    <source>
        <dbReference type="ARBA" id="ARBA00023136"/>
    </source>
</evidence>
<organism evidence="8 9">
    <name type="scientific">Candidatus Zambryskibacteria bacterium RIFOXYC1_FULL_39_10</name>
    <dbReference type="NCBI Taxonomy" id="1802779"/>
    <lineage>
        <taxon>Bacteria</taxon>
        <taxon>Candidatus Zambryskiibacteriota</taxon>
    </lineage>
</organism>
<keyword evidence="2 7" id="KW-0812">Transmembrane</keyword>
<evidence type="ECO:0000256" key="3">
    <source>
        <dbReference type="ARBA" id="ARBA00022989"/>
    </source>
</evidence>
<dbReference type="AlphaFoldDB" id="A0A1G2UYL0"/>
<comment type="similarity">
    <text evidence="7">Belongs to the transglycosylase MltG family.</text>
</comment>
<dbReference type="Gene3D" id="3.30.1490.480">
    <property type="entry name" value="Endolytic murein transglycosylase"/>
    <property type="match status" value="1"/>
</dbReference>
<dbReference type="Proteomes" id="UP000177697">
    <property type="component" value="Unassembled WGS sequence"/>
</dbReference>
<keyword evidence="4 7" id="KW-0472">Membrane</keyword>
<keyword evidence="1 7" id="KW-1003">Cell membrane</keyword>
<reference evidence="8 9" key="1">
    <citation type="journal article" date="2016" name="Nat. Commun.">
        <title>Thousands of microbial genomes shed light on interconnected biogeochemical processes in an aquifer system.</title>
        <authorList>
            <person name="Anantharaman K."/>
            <person name="Brown C.T."/>
            <person name="Hug L.A."/>
            <person name="Sharon I."/>
            <person name="Castelle C.J."/>
            <person name="Probst A.J."/>
            <person name="Thomas B.C."/>
            <person name="Singh A."/>
            <person name="Wilkins M.J."/>
            <person name="Karaoz U."/>
            <person name="Brodie E.L."/>
            <person name="Williams K.H."/>
            <person name="Hubbard S.S."/>
            <person name="Banfield J.F."/>
        </authorList>
    </citation>
    <scope>NUCLEOTIDE SEQUENCE [LARGE SCALE GENOMIC DNA]</scope>
</reference>
<keyword evidence="5 7" id="KW-0456">Lyase</keyword>
<dbReference type="PANTHER" id="PTHR30518">
    <property type="entry name" value="ENDOLYTIC MUREIN TRANSGLYCOSYLASE"/>
    <property type="match status" value="1"/>
</dbReference>